<dbReference type="Pfam" id="PF12680">
    <property type="entry name" value="SnoaL_2"/>
    <property type="match status" value="1"/>
</dbReference>
<dbReference type="EMBL" id="JAGIOA010000001">
    <property type="protein sequence ID" value="MBP2378873.1"/>
    <property type="molecule type" value="Genomic_DNA"/>
</dbReference>
<dbReference type="InterPro" id="IPR032710">
    <property type="entry name" value="NTF2-like_dom_sf"/>
</dbReference>
<dbReference type="Proteomes" id="UP000703720">
    <property type="component" value="Unassembled WGS sequence"/>
</dbReference>
<sequence length="127" mass="13439">MPTTPVTSLDQLNLAFAERFNARDIEGLLALNLPDAVFAPAPGHPVEGEDSIRGALEQFLALGLPITMNVRHVFEAGFVGLAVADWTLEGTGPDGSEVKLGGSTADVAVHDDEHGWRYAIDNPFGTA</sequence>
<name>A0ABS4WRV7_9MICO</name>
<proteinExistence type="predicted"/>
<dbReference type="CDD" id="cd00531">
    <property type="entry name" value="NTF2_like"/>
    <property type="match status" value="1"/>
</dbReference>
<dbReference type="Gene3D" id="3.10.450.50">
    <property type="match status" value="1"/>
</dbReference>
<protein>
    <submittedName>
        <fullName evidence="2">Ketosteroid isomerase-like protein</fullName>
    </submittedName>
</protein>
<feature type="domain" description="SnoaL-like" evidence="1">
    <location>
        <begin position="15"/>
        <end position="103"/>
    </location>
</feature>
<evidence type="ECO:0000313" key="2">
    <source>
        <dbReference type="EMBL" id="MBP2378873.1"/>
    </source>
</evidence>
<evidence type="ECO:0000313" key="3">
    <source>
        <dbReference type="Proteomes" id="UP000703720"/>
    </source>
</evidence>
<accession>A0ABS4WRV7</accession>
<keyword evidence="3" id="KW-1185">Reference proteome</keyword>
<comment type="caution">
    <text evidence="2">The sequence shown here is derived from an EMBL/GenBank/DDBJ whole genome shotgun (WGS) entry which is preliminary data.</text>
</comment>
<dbReference type="InterPro" id="IPR037401">
    <property type="entry name" value="SnoaL-like"/>
</dbReference>
<organism evidence="2 3">
    <name type="scientific">Microbacterium phyllosphaerae</name>
    <dbReference type="NCBI Taxonomy" id="124798"/>
    <lineage>
        <taxon>Bacteria</taxon>
        <taxon>Bacillati</taxon>
        <taxon>Actinomycetota</taxon>
        <taxon>Actinomycetes</taxon>
        <taxon>Micrococcales</taxon>
        <taxon>Microbacteriaceae</taxon>
        <taxon>Microbacterium</taxon>
    </lineage>
</organism>
<reference evidence="2 3" key="1">
    <citation type="submission" date="2021-03" db="EMBL/GenBank/DDBJ databases">
        <title>Sequencing the genomes of 1000 actinobacteria strains.</title>
        <authorList>
            <person name="Klenk H.-P."/>
        </authorList>
    </citation>
    <scope>NUCLEOTIDE SEQUENCE [LARGE SCALE GENOMIC DNA]</scope>
    <source>
        <strain evidence="2 3">DSM 13468</strain>
    </source>
</reference>
<gene>
    <name evidence="2" type="ORF">JOF42_002368</name>
</gene>
<dbReference type="RefSeq" id="WP_210098040.1">
    <property type="nucleotide sequence ID" value="NZ_BAAAIO010000003.1"/>
</dbReference>
<dbReference type="SUPFAM" id="SSF54427">
    <property type="entry name" value="NTF2-like"/>
    <property type="match status" value="1"/>
</dbReference>
<evidence type="ECO:0000259" key="1">
    <source>
        <dbReference type="Pfam" id="PF12680"/>
    </source>
</evidence>